<feature type="signal peptide" evidence="11">
    <location>
        <begin position="1"/>
        <end position="21"/>
    </location>
</feature>
<dbReference type="SUPFAM" id="SSF56935">
    <property type="entry name" value="Porins"/>
    <property type="match status" value="1"/>
</dbReference>
<keyword evidence="5" id="KW-0812">Transmembrane</keyword>
<dbReference type="CDD" id="cd00342">
    <property type="entry name" value="gram_neg_porins"/>
    <property type="match status" value="1"/>
</dbReference>
<dbReference type="PRINTS" id="PR00184">
    <property type="entry name" value="NEISSPPORIN"/>
</dbReference>
<accession>A0ABY6DLT2</accession>
<evidence type="ECO:0000256" key="11">
    <source>
        <dbReference type="SAM" id="SignalP"/>
    </source>
</evidence>
<evidence type="ECO:0000256" key="10">
    <source>
        <dbReference type="ARBA" id="ARBA00023237"/>
    </source>
</evidence>
<proteinExistence type="predicted"/>
<dbReference type="EMBL" id="CP106753">
    <property type="protein sequence ID" value="UXY14987.1"/>
    <property type="molecule type" value="Genomic_DNA"/>
</dbReference>
<keyword evidence="7" id="KW-0406">Ion transport</keyword>
<dbReference type="Gene3D" id="2.40.160.10">
    <property type="entry name" value="Porin"/>
    <property type="match status" value="1"/>
</dbReference>
<dbReference type="InterPro" id="IPR050298">
    <property type="entry name" value="Gram-neg_bact_OMP"/>
</dbReference>
<feature type="chain" id="PRO_5045858232" evidence="11">
    <location>
        <begin position="22"/>
        <end position="337"/>
    </location>
</feature>
<organism evidence="13 14">
    <name type="scientific">Chitiniphilus purpureus</name>
    <dbReference type="NCBI Taxonomy" id="2981137"/>
    <lineage>
        <taxon>Bacteria</taxon>
        <taxon>Pseudomonadati</taxon>
        <taxon>Pseudomonadota</taxon>
        <taxon>Betaproteobacteria</taxon>
        <taxon>Neisseriales</taxon>
        <taxon>Chitinibacteraceae</taxon>
        <taxon>Chitiniphilus</taxon>
    </lineage>
</organism>
<dbReference type="Pfam" id="PF13609">
    <property type="entry name" value="Porin_4"/>
    <property type="match status" value="1"/>
</dbReference>
<feature type="domain" description="Porin" evidence="12">
    <location>
        <begin position="10"/>
        <end position="307"/>
    </location>
</feature>
<evidence type="ECO:0000256" key="4">
    <source>
        <dbReference type="ARBA" id="ARBA00022452"/>
    </source>
</evidence>
<keyword evidence="14" id="KW-1185">Reference proteome</keyword>
<keyword evidence="4" id="KW-1134">Transmembrane beta strand</keyword>
<dbReference type="PANTHER" id="PTHR34501:SF9">
    <property type="entry name" value="MAJOR OUTER MEMBRANE PROTEIN P.IA"/>
    <property type="match status" value="1"/>
</dbReference>
<reference evidence="13" key="1">
    <citation type="submission" date="2022-10" db="EMBL/GenBank/DDBJ databases">
        <title>Chitiniphilus purpureus sp. nov., a novel chitin-degrading bacterium isolated from crawfish pond sediment.</title>
        <authorList>
            <person name="Li K."/>
        </authorList>
    </citation>
    <scope>NUCLEOTIDE SEQUENCE</scope>
    <source>
        <strain evidence="13">CD1</strain>
    </source>
</reference>
<keyword evidence="6 11" id="KW-0732">Signal</keyword>
<dbReference type="InterPro" id="IPR033900">
    <property type="entry name" value="Gram_neg_porin_domain"/>
</dbReference>
<keyword evidence="9" id="KW-0472">Membrane</keyword>
<keyword evidence="8" id="KW-0626">Porin</keyword>
<dbReference type="InterPro" id="IPR023614">
    <property type="entry name" value="Porin_dom_sf"/>
</dbReference>
<keyword evidence="3" id="KW-0813">Transport</keyword>
<evidence type="ECO:0000259" key="12">
    <source>
        <dbReference type="Pfam" id="PF13609"/>
    </source>
</evidence>
<evidence type="ECO:0000313" key="13">
    <source>
        <dbReference type="EMBL" id="UXY14987.1"/>
    </source>
</evidence>
<evidence type="ECO:0000256" key="3">
    <source>
        <dbReference type="ARBA" id="ARBA00022448"/>
    </source>
</evidence>
<comment type="subcellular location">
    <subcellularLocation>
        <location evidence="1">Cell outer membrane</location>
        <topology evidence="1">Multi-pass membrane protein</topology>
    </subcellularLocation>
</comment>
<dbReference type="InterPro" id="IPR002299">
    <property type="entry name" value="Porin_Neis"/>
</dbReference>
<evidence type="ECO:0000256" key="9">
    <source>
        <dbReference type="ARBA" id="ARBA00023136"/>
    </source>
</evidence>
<gene>
    <name evidence="13" type="ORF">N8I74_16960</name>
</gene>
<keyword evidence="10" id="KW-0998">Cell outer membrane</keyword>
<comment type="subunit">
    <text evidence="2">Homotrimer.</text>
</comment>
<dbReference type="RefSeq" id="WP_263124347.1">
    <property type="nucleotide sequence ID" value="NZ_CP106753.1"/>
</dbReference>
<evidence type="ECO:0000256" key="8">
    <source>
        <dbReference type="ARBA" id="ARBA00023114"/>
    </source>
</evidence>
<evidence type="ECO:0000256" key="1">
    <source>
        <dbReference type="ARBA" id="ARBA00004571"/>
    </source>
</evidence>
<evidence type="ECO:0000256" key="7">
    <source>
        <dbReference type="ARBA" id="ARBA00023065"/>
    </source>
</evidence>
<evidence type="ECO:0000256" key="5">
    <source>
        <dbReference type="ARBA" id="ARBA00022692"/>
    </source>
</evidence>
<name>A0ABY6DLT2_9NEIS</name>
<evidence type="ECO:0000256" key="2">
    <source>
        <dbReference type="ARBA" id="ARBA00011233"/>
    </source>
</evidence>
<protein>
    <submittedName>
        <fullName evidence="13">Porin</fullName>
    </submittedName>
</protein>
<evidence type="ECO:0000313" key="14">
    <source>
        <dbReference type="Proteomes" id="UP001061302"/>
    </source>
</evidence>
<dbReference type="Proteomes" id="UP001061302">
    <property type="component" value="Chromosome"/>
</dbReference>
<dbReference type="PANTHER" id="PTHR34501">
    <property type="entry name" value="PROTEIN YDDL-RELATED"/>
    <property type="match status" value="1"/>
</dbReference>
<evidence type="ECO:0000256" key="6">
    <source>
        <dbReference type="ARBA" id="ARBA00022729"/>
    </source>
</evidence>
<sequence length="337" mass="36567">MIQRIFLAGAVAACVTTPALADVSISGSAEMDLFYLSGPDTFNEEIAIVINVHGQDQLDTGDMLKWRLAQKVATNYRFDSWGNREAWIGYSGNWGELRFGNQFSNTYLLADWPYGVKGLGNLMADTVVAVGGDFISYFSPNLNGLSFAAQYDLGLGGKDGQAFDLTANYSNGGLHVNAGYYGTRDATTAFAGNGNGHRLSYAAGTDNSYWLLGARYLLDNGWQFAGAYRSTGLSAPGADREQEQFLVRAAYTLGKHNLSLGYQEMLDSTLNGGKVNDGVQQIAAQWTYTLSRQSEAFMQVRYQRFDGANPAAGFGFDGRQASEDDSARVLVGTWTGF</sequence>